<evidence type="ECO:0000256" key="3">
    <source>
        <dbReference type="ARBA" id="ARBA00023082"/>
    </source>
</evidence>
<dbReference type="OrthoDB" id="9785675at2"/>
<feature type="domain" description="RNA polymerase sigma factor 70 region 4 type 2" evidence="6">
    <location>
        <begin position="113"/>
        <end position="165"/>
    </location>
</feature>
<comment type="similarity">
    <text evidence="1">Belongs to the sigma-70 factor family. ECF subfamily.</text>
</comment>
<dbReference type="InterPro" id="IPR013249">
    <property type="entry name" value="RNA_pol_sigma70_r4_t2"/>
</dbReference>
<keyword evidence="2" id="KW-0805">Transcription regulation</keyword>
<dbReference type="InterPro" id="IPR007627">
    <property type="entry name" value="RNA_pol_sigma70_r2"/>
</dbReference>
<dbReference type="Proteomes" id="UP000292958">
    <property type="component" value="Unassembled WGS sequence"/>
</dbReference>
<dbReference type="PANTHER" id="PTHR43133">
    <property type="entry name" value="RNA POLYMERASE ECF-TYPE SIGMA FACTO"/>
    <property type="match status" value="1"/>
</dbReference>
<name>A0A4Q7YP48_9BACT</name>
<proteinExistence type="inferred from homology"/>
<dbReference type="Gene3D" id="1.10.10.10">
    <property type="entry name" value="Winged helix-like DNA-binding domain superfamily/Winged helix DNA-binding domain"/>
    <property type="match status" value="1"/>
</dbReference>
<keyword evidence="8" id="KW-1185">Reference proteome</keyword>
<feature type="domain" description="RNA polymerase sigma-70 region 2" evidence="5">
    <location>
        <begin position="14"/>
        <end position="77"/>
    </location>
</feature>
<dbReference type="SUPFAM" id="SSF88659">
    <property type="entry name" value="Sigma3 and sigma4 domains of RNA polymerase sigma factors"/>
    <property type="match status" value="1"/>
</dbReference>
<dbReference type="AlphaFoldDB" id="A0A4Q7YP48"/>
<sequence length="187" mass="21238">MPYEPHVSAAIGLEYLDGLYSYAMVLTHNHAEAEDLVQETYVRAIPAMNRLRSESNVKGWFFTILRNAWLNRLRKRRTAPVIAWTDEGDGSVRDIAEPSKDSYHALVSKMEKEQIQAAIQALSVKFREIILLREFEELSYDEIAGVLDCPVGTVMSRLARARSKLRILLTCTRSEASVGKVRNEGLR</sequence>
<dbReference type="Pfam" id="PF04542">
    <property type="entry name" value="Sigma70_r2"/>
    <property type="match status" value="1"/>
</dbReference>
<dbReference type="InterPro" id="IPR036388">
    <property type="entry name" value="WH-like_DNA-bd_sf"/>
</dbReference>
<gene>
    <name evidence="7" type="ORF">BDD14_0489</name>
</gene>
<dbReference type="InterPro" id="IPR039425">
    <property type="entry name" value="RNA_pol_sigma-70-like"/>
</dbReference>
<reference evidence="7 8" key="1">
    <citation type="submission" date="2019-02" db="EMBL/GenBank/DDBJ databases">
        <title>Genomic Encyclopedia of Archaeal and Bacterial Type Strains, Phase II (KMG-II): from individual species to whole genera.</title>
        <authorList>
            <person name="Goeker M."/>
        </authorList>
    </citation>
    <scope>NUCLEOTIDE SEQUENCE [LARGE SCALE GENOMIC DNA]</scope>
    <source>
        <strain evidence="7 8">DSM 18101</strain>
    </source>
</reference>
<dbReference type="RefSeq" id="WP_130417404.1">
    <property type="nucleotide sequence ID" value="NZ_SHKW01000001.1"/>
</dbReference>
<evidence type="ECO:0000256" key="4">
    <source>
        <dbReference type="ARBA" id="ARBA00023163"/>
    </source>
</evidence>
<dbReference type="CDD" id="cd06171">
    <property type="entry name" value="Sigma70_r4"/>
    <property type="match status" value="1"/>
</dbReference>
<evidence type="ECO:0000313" key="7">
    <source>
        <dbReference type="EMBL" id="RZU39148.1"/>
    </source>
</evidence>
<dbReference type="InterPro" id="IPR013324">
    <property type="entry name" value="RNA_pol_sigma_r3/r4-like"/>
</dbReference>
<evidence type="ECO:0000259" key="6">
    <source>
        <dbReference type="Pfam" id="PF08281"/>
    </source>
</evidence>
<dbReference type="GO" id="GO:0003677">
    <property type="term" value="F:DNA binding"/>
    <property type="evidence" value="ECO:0007669"/>
    <property type="project" value="InterPro"/>
</dbReference>
<dbReference type="Gene3D" id="1.10.1740.10">
    <property type="match status" value="1"/>
</dbReference>
<organism evidence="7 8">
    <name type="scientific">Edaphobacter modestus</name>
    <dbReference type="NCBI Taxonomy" id="388466"/>
    <lineage>
        <taxon>Bacteria</taxon>
        <taxon>Pseudomonadati</taxon>
        <taxon>Acidobacteriota</taxon>
        <taxon>Terriglobia</taxon>
        <taxon>Terriglobales</taxon>
        <taxon>Acidobacteriaceae</taxon>
        <taxon>Edaphobacter</taxon>
    </lineage>
</organism>
<dbReference type="GO" id="GO:0006352">
    <property type="term" value="P:DNA-templated transcription initiation"/>
    <property type="evidence" value="ECO:0007669"/>
    <property type="project" value="InterPro"/>
</dbReference>
<dbReference type="SUPFAM" id="SSF88946">
    <property type="entry name" value="Sigma2 domain of RNA polymerase sigma factors"/>
    <property type="match status" value="1"/>
</dbReference>
<dbReference type="InterPro" id="IPR014284">
    <property type="entry name" value="RNA_pol_sigma-70_dom"/>
</dbReference>
<comment type="caution">
    <text evidence="7">The sequence shown here is derived from an EMBL/GenBank/DDBJ whole genome shotgun (WGS) entry which is preliminary data.</text>
</comment>
<dbReference type="GO" id="GO:0016987">
    <property type="term" value="F:sigma factor activity"/>
    <property type="evidence" value="ECO:0007669"/>
    <property type="project" value="UniProtKB-KW"/>
</dbReference>
<dbReference type="NCBIfam" id="TIGR02937">
    <property type="entry name" value="sigma70-ECF"/>
    <property type="match status" value="1"/>
</dbReference>
<accession>A0A4Q7YP48</accession>
<dbReference type="Pfam" id="PF08281">
    <property type="entry name" value="Sigma70_r4_2"/>
    <property type="match status" value="1"/>
</dbReference>
<protein>
    <submittedName>
        <fullName evidence="7">RNA polymerase RpoE-like sigma-24 subunit</fullName>
    </submittedName>
</protein>
<keyword evidence="4" id="KW-0804">Transcription</keyword>
<keyword evidence="3" id="KW-0731">Sigma factor</keyword>
<dbReference type="InterPro" id="IPR013325">
    <property type="entry name" value="RNA_pol_sigma_r2"/>
</dbReference>
<dbReference type="PANTHER" id="PTHR43133:SF59">
    <property type="entry name" value="ECF RNA POLYMERASE SIGMA FACTOR SIGR"/>
    <property type="match status" value="1"/>
</dbReference>
<dbReference type="EMBL" id="SHKW01000001">
    <property type="protein sequence ID" value="RZU39148.1"/>
    <property type="molecule type" value="Genomic_DNA"/>
</dbReference>
<evidence type="ECO:0000256" key="2">
    <source>
        <dbReference type="ARBA" id="ARBA00023015"/>
    </source>
</evidence>
<evidence type="ECO:0000313" key="8">
    <source>
        <dbReference type="Proteomes" id="UP000292958"/>
    </source>
</evidence>
<evidence type="ECO:0000256" key="1">
    <source>
        <dbReference type="ARBA" id="ARBA00010641"/>
    </source>
</evidence>
<evidence type="ECO:0000259" key="5">
    <source>
        <dbReference type="Pfam" id="PF04542"/>
    </source>
</evidence>